<reference evidence="2" key="1">
    <citation type="journal article" date="2011" name="Plant Physiol.">
        <title>Comprehensive sequence analysis of 24,783 barley full-length cDNAs derived from 12 clone libraries.</title>
        <authorList>
            <person name="Matsumoto T."/>
            <person name="Tanaka T."/>
            <person name="Sakai H."/>
            <person name="Amano N."/>
            <person name="Kanamori H."/>
            <person name="Kurita K."/>
            <person name="Kikuta A."/>
            <person name="Kamiya K."/>
            <person name="Yamamoto M."/>
            <person name="Ikawa H."/>
            <person name="Fujii N."/>
            <person name="Hori K."/>
            <person name="Itoh T."/>
            <person name="Sato K."/>
        </authorList>
    </citation>
    <scope>NUCLEOTIDE SEQUENCE</scope>
</reference>
<keyword evidence="1" id="KW-0732">Signal</keyword>
<feature type="signal peptide" evidence="1">
    <location>
        <begin position="1"/>
        <end position="24"/>
    </location>
</feature>
<organism evidence="2">
    <name type="scientific">Hordeum vulgare subsp. vulgare</name>
    <name type="common">Domesticated barley</name>
    <dbReference type="NCBI Taxonomy" id="112509"/>
    <lineage>
        <taxon>Eukaryota</taxon>
        <taxon>Viridiplantae</taxon>
        <taxon>Streptophyta</taxon>
        <taxon>Embryophyta</taxon>
        <taxon>Tracheophyta</taxon>
        <taxon>Spermatophyta</taxon>
        <taxon>Magnoliopsida</taxon>
        <taxon>Liliopsida</taxon>
        <taxon>Poales</taxon>
        <taxon>Poaceae</taxon>
        <taxon>BOP clade</taxon>
        <taxon>Pooideae</taxon>
        <taxon>Triticodae</taxon>
        <taxon>Triticeae</taxon>
        <taxon>Hordeinae</taxon>
        <taxon>Hordeum</taxon>
    </lineage>
</organism>
<name>F2EEM6_HORVV</name>
<dbReference type="EMBL" id="AK374602">
    <property type="protein sequence ID" value="BAK05798.1"/>
    <property type="molecule type" value="mRNA"/>
</dbReference>
<accession>F2EEM6</accession>
<evidence type="ECO:0000313" key="2">
    <source>
        <dbReference type="EMBL" id="BAK05798.1"/>
    </source>
</evidence>
<protein>
    <submittedName>
        <fullName evidence="2">Predicted protein</fullName>
    </submittedName>
</protein>
<evidence type="ECO:0000256" key="1">
    <source>
        <dbReference type="SAM" id="SignalP"/>
    </source>
</evidence>
<sequence>MEKCMKRVQEIVFLLLCFAIHAQCRGIGIEDNYGYHGCTPKDKTGTGCYTCSPLDMCYPTLTDCKAHCKRPPASHLPGSSSLA</sequence>
<proteinExistence type="evidence at transcript level"/>
<feature type="chain" id="PRO_5003276366" evidence="1">
    <location>
        <begin position="25"/>
        <end position="83"/>
    </location>
</feature>
<dbReference type="AlphaFoldDB" id="F2EEM6"/>